<dbReference type="Pfam" id="PF01915">
    <property type="entry name" value="Glyco_hydro_3_C"/>
    <property type="match status" value="1"/>
</dbReference>
<reference evidence="6" key="1">
    <citation type="submission" date="2023-10" db="EMBL/GenBank/DDBJ databases">
        <authorList>
            <person name="Domelevo Entfellner J.-B."/>
        </authorList>
    </citation>
    <scope>NUCLEOTIDE SEQUENCE</scope>
</reference>
<dbReference type="InterPro" id="IPR051915">
    <property type="entry name" value="Cellulose_Degrad_GH3"/>
</dbReference>
<dbReference type="FunFam" id="3.20.20.300:FF:000003">
    <property type="entry name" value="Beta-D-glucan exohydrolase isoenzyme ExoI"/>
    <property type="match status" value="1"/>
</dbReference>
<dbReference type="InterPro" id="IPR017853">
    <property type="entry name" value="GH"/>
</dbReference>
<feature type="domain" description="Glycoside hydrolase family 3 C-terminal" evidence="5">
    <location>
        <begin position="412"/>
        <end position="621"/>
    </location>
</feature>
<keyword evidence="2" id="KW-0326">Glycosidase</keyword>
<name>A0AA86VAN5_9FABA</name>
<dbReference type="Gramene" id="rna-AYBTSS11_LOCUS12869">
    <property type="protein sequence ID" value="CAJ1947836.1"/>
    <property type="gene ID" value="gene-AYBTSS11_LOCUS12869"/>
</dbReference>
<proteinExistence type="predicted"/>
<dbReference type="Proteomes" id="UP001189624">
    <property type="component" value="Chromosome 4"/>
</dbReference>
<protein>
    <recommendedName>
        <fullName evidence="8">Beta-glucosidase</fullName>
    </recommendedName>
</protein>
<feature type="domain" description="Glycoside hydrolase family 3 N-terminal" evidence="4">
    <location>
        <begin position="47"/>
        <end position="375"/>
    </location>
</feature>
<dbReference type="FunFam" id="3.40.50.1700:FF:000002">
    <property type="entry name" value="Glycosyl hydrolase family protein"/>
    <property type="match status" value="1"/>
</dbReference>
<dbReference type="InterPro" id="IPR036881">
    <property type="entry name" value="Glyco_hydro_3_C_sf"/>
</dbReference>
<evidence type="ECO:0000259" key="5">
    <source>
        <dbReference type="Pfam" id="PF01915"/>
    </source>
</evidence>
<evidence type="ECO:0000313" key="6">
    <source>
        <dbReference type="EMBL" id="CAJ1947836.1"/>
    </source>
</evidence>
<sequence>MARVTILLMGLMLFHCWVATTEAKYLKYKDPKQPLNVRIKDLMDRMTLEEKIGQMTQIERKVASAEVMKNYYIGSVLSGGGSVPKPQASAEDWIHMVNDFQKGSLSTRLGIPMLYGIDAVHGNNNVYNATIFPHNIGLGATRDPKLVRKIGAATALEVRATGVQYAFAPCIAVCRDPRWGRCYESYSEDHKVVQVMTEIIPGLQGEIPANSPKGVPFVAGKRKVVASAKHYVGDGGTIKGINENNTVISRQGLLSIHMPAYYNAIIKGVSTVMISYSSWNGEKMHANRNLITDFLKNTLRFRGFVISDWQGIDRITTPPHANYTYSIYASITAGIDMVMVPLNYTEFIDGLTSLVKSNAIPMSRIDDAVRRILRVKFVMGLFENPLADHSLIHQLGRKKHRKLAREAVRKSLVLLKNGKNANQPLLPLPKRASKILVAGSHADNLGYQCGGWTIEWQGVSGNNVTKGTTILSAIKNTVDKDTEVVYKENPDLDFLKSTNFSYAIVVVGEKPYAETDGDSLNLTISAPGPQTIKNVCGGVKCVTVIISGRPVVIQPYVDKIEALVAAWLPGTEGNGVTDVLFGDYGFSGKLPRTWFKTVDQLPMNVGDSHYDPLFPFGFGLKTKPHKAN</sequence>
<dbReference type="InterPro" id="IPR002772">
    <property type="entry name" value="Glyco_hydro_3_C"/>
</dbReference>
<dbReference type="PANTHER" id="PTHR30620">
    <property type="entry name" value="PERIPLASMIC BETA-GLUCOSIDASE-RELATED"/>
    <property type="match status" value="1"/>
</dbReference>
<evidence type="ECO:0000313" key="7">
    <source>
        <dbReference type="Proteomes" id="UP001189624"/>
    </source>
</evidence>
<dbReference type="EMBL" id="OY731401">
    <property type="protein sequence ID" value="CAJ1947836.1"/>
    <property type="molecule type" value="Genomic_DNA"/>
</dbReference>
<dbReference type="PRINTS" id="PR00133">
    <property type="entry name" value="GLHYDRLASE3"/>
</dbReference>
<dbReference type="InterPro" id="IPR001764">
    <property type="entry name" value="Glyco_hydro_3_N"/>
</dbReference>
<keyword evidence="1" id="KW-0378">Hydrolase</keyword>
<dbReference type="PANTHER" id="PTHR30620:SF91">
    <property type="entry name" value="BETA-GLUCOSIDASE"/>
    <property type="match status" value="1"/>
</dbReference>
<dbReference type="SUPFAM" id="SSF52279">
    <property type="entry name" value="Beta-D-glucan exohydrolase, C-terminal domain"/>
    <property type="match status" value="1"/>
</dbReference>
<feature type="chain" id="PRO_5041736430" description="Beta-glucosidase" evidence="3">
    <location>
        <begin position="24"/>
        <end position="628"/>
    </location>
</feature>
<dbReference type="InterPro" id="IPR036962">
    <property type="entry name" value="Glyco_hydro_3_N_sf"/>
</dbReference>
<evidence type="ECO:0000256" key="3">
    <source>
        <dbReference type="SAM" id="SignalP"/>
    </source>
</evidence>
<evidence type="ECO:0000256" key="2">
    <source>
        <dbReference type="ARBA" id="ARBA00023295"/>
    </source>
</evidence>
<dbReference type="Gene3D" id="3.40.50.1700">
    <property type="entry name" value="Glycoside hydrolase family 3 C-terminal domain"/>
    <property type="match status" value="1"/>
</dbReference>
<evidence type="ECO:0000259" key="4">
    <source>
        <dbReference type="Pfam" id="PF00933"/>
    </source>
</evidence>
<feature type="signal peptide" evidence="3">
    <location>
        <begin position="1"/>
        <end position="23"/>
    </location>
</feature>
<dbReference type="SUPFAM" id="SSF51445">
    <property type="entry name" value="(Trans)glycosidases"/>
    <property type="match status" value="1"/>
</dbReference>
<organism evidence="6 7">
    <name type="scientific">Sphenostylis stenocarpa</name>
    <dbReference type="NCBI Taxonomy" id="92480"/>
    <lineage>
        <taxon>Eukaryota</taxon>
        <taxon>Viridiplantae</taxon>
        <taxon>Streptophyta</taxon>
        <taxon>Embryophyta</taxon>
        <taxon>Tracheophyta</taxon>
        <taxon>Spermatophyta</taxon>
        <taxon>Magnoliopsida</taxon>
        <taxon>eudicotyledons</taxon>
        <taxon>Gunneridae</taxon>
        <taxon>Pentapetalae</taxon>
        <taxon>rosids</taxon>
        <taxon>fabids</taxon>
        <taxon>Fabales</taxon>
        <taxon>Fabaceae</taxon>
        <taxon>Papilionoideae</taxon>
        <taxon>50 kb inversion clade</taxon>
        <taxon>NPAAA clade</taxon>
        <taxon>indigoferoid/millettioid clade</taxon>
        <taxon>Phaseoleae</taxon>
        <taxon>Sphenostylis</taxon>
    </lineage>
</organism>
<dbReference type="Gene3D" id="3.20.20.300">
    <property type="entry name" value="Glycoside hydrolase, family 3, N-terminal domain"/>
    <property type="match status" value="1"/>
</dbReference>
<gene>
    <name evidence="6" type="ORF">AYBTSS11_LOCUS12869</name>
</gene>
<evidence type="ECO:0008006" key="8">
    <source>
        <dbReference type="Google" id="ProtNLM"/>
    </source>
</evidence>
<dbReference type="GO" id="GO:0009251">
    <property type="term" value="P:glucan catabolic process"/>
    <property type="evidence" value="ECO:0007669"/>
    <property type="project" value="TreeGrafter"/>
</dbReference>
<dbReference type="Pfam" id="PF00933">
    <property type="entry name" value="Glyco_hydro_3"/>
    <property type="match status" value="1"/>
</dbReference>
<keyword evidence="7" id="KW-1185">Reference proteome</keyword>
<keyword evidence="3" id="KW-0732">Signal</keyword>
<evidence type="ECO:0000256" key="1">
    <source>
        <dbReference type="ARBA" id="ARBA00022801"/>
    </source>
</evidence>
<dbReference type="GO" id="GO:0008422">
    <property type="term" value="F:beta-glucosidase activity"/>
    <property type="evidence" value="ECO:0007669"/>
    <property type="project" value="TreeGrafter"/>
</dbReference>
<dbReference type="AlphaFoldDB" id="A0AA86VAN5"/>
<accession>A0AA86VAN5</accession>